<evidence type="ECO:0008006" key="4">
    <source>
        <dbReference type="Google" id="ProtNLM"/>
    </source>
</evidence>
<dbReference type="Gene3D" id="1.20.120.80">
    <property type="entry name" value="Cytochrome c oxidase, subunit III, four-helix bundle"/>
    <property type="match status" value="1"/>
</dbReference>
<dbReference type="EMBL" id="CP071182">
    <property type="protein sequence ID" value="QSO46850.1"/>
    <property type="molecule type" value="Genomic_DNA"/>
</dbReference>
<evidence type="ECO:0000256" key="1">
    <source>
        <dbReference type="SAM" id="Phobius"/>
    </source>
</evidence>
<dbReference type="AlphaFoldDB" id="A0A9X7Z720"/>
<dbReference type="GO" id="GO:0004129">
    <property type="term" value="F:cytochrome-c oxidase activity"/>
    <property type="evidence" value="ECO:0007669"/>
    <property type="project" value="InterPro"/>
</dbReference>
<keyword evidence="1" id="KW-0812">Transmembrane</keyword>
<feature type="transmembrane region" description="Helical" evidence="1">
    <location>
        <begin position="31"/>
        <end position="52"/>
    </location>
</feature>
<accession>A0A9X7Z720</accession>
<protein>
    <recommendedName>
        <fullName evidence="4">Heme-copper oxidase subunit III family profile domain-containing protein</fullName>
    </recommendedName>
</protein>
<organism evidence="2 3">
    <name type="scientific">Alicyclobacillus mengziensis</name>
    <dbReference type="NCBI Taxonomy" id="2931921"/>
    <lineage>
        <taxon>Bacteria</taxon>
        <taxon>Bacillati</taxon>
        <taxon>Bacillota</taxon>
        <taxon>Bacilli</taxon>
        <taxon>Bacillales</taxon>
        <taxon>Alicyclobacillaceae</taxon>
        <taxon>Alicyclobacillus</taxon>
    </lineage>
</organism>
<reference evidence="2 3" key="1">
    <citation type="submission" date="2021-02" db="EMBL/GenBank/DDBJ databases">
        <title>Alicyclobacillus curvatus sp. nov. and Alicyclobacillus mengziensis sp. nov., two acidophilic bacteria isolated from acid mine drainage.</title>
        <authorList>
            <person name="Huang Y."/>
        </authorList>
    </citation>
    <scope>NUCLEOTIDE SEQUENCE [LARGE SCALE GENOMIC DNA]</scope>
    <source>
        <strain evidence="2 3">S30H14</strain>
    </source>
</reference>
<feature type="transmembrane region" description="Helical" evidence="1">
    <location>
        <begin position="64"/>
        <end position="87"/>
    </location>
</feature>
<feature type="transmembrane region" description="Helical" evidence="1">
    <location>
        <begin position="99"/>
        <end position="119"/>
    </location>
</feature>
<evidence type="ECO:0000313" key="2">
    <source>
        <dbReference type="EMBL" id="QSO46850.1"/>
    </source>
</evidence>
<feature type="transmembrane region" description="Helical" evidence="1">
    <location>
        <begin position="131"/>
        <end position="150"/>
    </location>
</feature>
<evidence type="ECO:0000313" key="3">
    <source>
        <dbReference type="Proteomes" id="UP000663505"/>
    </source>
</evidence>
<dbReference type="GO" id="GO:0022904">
    <property type="term" value="P:respiratory electron transport chain"/>
    <property type="evidence" value="ECO:0007669"/>
    <property type="project" value="InterPro"/>
</dbReference>
<dbReference type="InterPro" id="IPR013833">
    <property type="entry name" value="Cyt_c_oxidase_su3_a-hlx"/>
</dbReference>
<proteinExistence type="predicted"/>
<keyword evidence="1" id="KW-1133">Transmembrane helix</keyword>
<name>A0A9X7Z720_9BACL</name>
<dbReference type="KEGG" id="afx:JZ786_20835"/>
<dbReference type="RefSeq" id="WP_206656211.1">
    <property type="nucleotide sequence ID" value="NZ_CP071182.1"/>
</dbReference>
<gene>
    <name evidence="2" type="ORF">JZ786_20835</name>
</gene>
<dbReference type="GO" id="GO:0016020">
    <property type="term" value="C:membrane"/>
    <property type="evidence" value="ECO:0007669"/>
    <property type="project" value="InterPro"/>
</dbReference>
<keyword evidence="1" id="KW-0472">Membrane</keyword>
<keyword evidence="3" id="KW-1185">Reference proteome</keyword>
<feature type="transmembrane region" description="Helical" evidence="1">
    <location>
        <begin position="171"/>
        <end position="193"/>
    </location>
</feature>
<sequence>MAASSNGNNDVLYPMQHSLSKSDLFKLKGGLTLFLMGLAVPILLLLEMRYIVAGGYISPHVTQWPAIAATVVLILTGVFTMAGSRSAKSGNQKGILSNYNWALLFGLVAIILIGIPAFNGTLDPVSHYGETFIPTMGTIDVYLFFTWIGLLATRSRVKRLGSKIENYWGVYATNIVVWFMFVCWVVTFLQLYYL</sequence>
<dbReference type="Proteomes" id="UP000663505">
    <property type="component" value="Chromosome"/>
</dbReference>